<protein>
    <recommendedName>
        <fullName evidence="3">Zinc-finger domain-containing protein</fullName>
    </recommendedName>
</protein>
<evidence type="ECO:0000313" key="2">
    <source>
        <dbReference type="EMBL" id="AGC72872.1"/>
    </source>
</evidence>
<keyword evidence="1" id="KW-0472">Membrane</keyword>
<organism evidence="2">
    <name type="scientific">uncultured bacterium A1Q1_fos_97</name>
    <dbReference type="NCBI Taxonomy" id="1256593"/>
    <lineage>
        <taxon>Bacteria</taxon>
        <taxon>environmental samples</taxon>
    </lineage>
</organism>
<feature type="transmembrane region" description="Helical" evidence="1">
    <location>
        <begin position="86"/>
        <end position="109"/>
    </location>
</feature>
<evidence type="ECO:0008006" key="3">
    <source>
        <dbReference type="Google" id="ProtNLM"/>
    </source>
</evidence>
<keyword evidence="1" id="KW-1133">Transmembrane helix</keyword>
<name>L7VUK9_9BACT</name>
<evidence type="ECO:0000256" key="1">
    <source>
        <dbReference type="SAM" id="Phobius"/>
    </source>
</evidence>
<accession>L7VUK9</accession>
<proteinExistence type="predicted"/>
<sequence length="162" mass="18214">MENAQSILIWKYLDGECTPQEKEQVQQLLTQDLAFAEELEMAKSLQETLRGLEPEQPSMRFSANVSEKLPALYRPIHTSADILPKALVRLFGSLVGTIAVLSLGLFFGAQQNAQDKLNILGHYTLNLGVFSNPMVFSAFLVSLAVLSYFLMDFAFKKWILKK</sequence>
<dbReference type="EMBL" id="JX649914">
    <property type="protein sequence ID" value="AGC72872.1"/>
    <property type="molecule type" value="Genomic_DNA"/>
</dbReference>
<keyword evidence="1" id="KW-0812">Transmembrane</keyword>
<reference evidence="2" key="1">
    <citation type="submission" date="2012-09" db="EMBL/GenBank/DDBJ databases">
        <title>Metagenomic Characterization of a Microbial Community in Wastewater Detects High Levels of Antibiotic Resistance.</title>
        <authorList>
            <person name="Abrams M."/>
            <person name="Caldwell A."/>
            <person name="Vandaei E."/>
            <person name="Lee W."/>
            <person name="Perrott J."/>
            <person name="Khan S.Y."/>
            <person name="Ta J."/>
            <person name="Romero D."/>
            <person name="Nguyen V."/>
            <person name="Pourmand N."/>
            <person name="Ouverney C.C."/>
        </authorList>
    </citation>
    <scope>NUCLEOTIDE SEQUENCE</scope>
</reference>
<feature type="transmembrane region" description="Helical" evidence="1">
    <location>
        <begin position="129"/>
        <end position="151"/>
    </location>
</feature>
<dbReference type="AlphaFoldDB" id="L7VUK9"/>